<dbReference type="AlphaFoldDB" id="F8N7C6"/>
<feature type="transmembrane region" description="Helical" evidence="1">
    <location>
        <begin position="104"/>
        <end position="125"/>
    </location>
</feature>
<feature type="transmembrane region" description="Helical" evidence="1">
    <location>
        <begin position="137"/>
        <end position="156"/>
    </location>
</feature>
<feature type="transmembrane region" description="Helical" evidence="1">
    <location>
        <begin position="372"/>
        <end position="390"/>
    </location>
</feature>
<feature type="transmembrane region" description="Helical" evidence="1">
    <location>
        <begin position="16"/>
        <end position="37"/>
    </location>
</feature>
<protein>
    <submittedName>
        <fullName evidence="2">Uncharacterized protein</fullName>
    </submittedName>
</protein>
<proteinExistence type="predicted"/>
<keyword evidence="1" id="KW-0812">Transmembrane</keyword>
<evidence type="ECO:0000256" key="1">
    <source>
        <dbReference type="SAM" id="Phobius"/>
    </source>
</evidence>
<organism evidence="2 3">
    <name type="scientific">Hallella multisaccharivorax DSM 17128</name>
    <dbReference type="NCBI Taxonomy" id="688246"/>
    <lineage>
        <taxon>Bacteria</taxon>
        <taxon>Pseudomonadati</taxon>
        <taxon>Bacteroidota</taxon>
        <taxon>Bacteroidia</taxon>
        <taxon>Bacteroidales</taxon>
        <taxon>Prevotellaceae</taxon>
        <taxon>Hallella</taxon>
    </lineage>
</organism>
<keyword evidence="1" id="KW-0472">Membrane</keyword>
<accession>F8N7C6</accession>
<reference evidence="3" key="1">
    <citation type="journal article" date="2011" name="Stand. Genomic Sci.">
        <title>Non-contiguous finished genome sequence of the opportunistic oral pathogen Prevotella multisaccharivorax type strain (PPPA20).</title>
        <authorList>
            <person name="Pati A."/>
            <person name="Gronow S."/>
            <person name="Lu M."/>
            <person name="Lapidus A."/>
            <person name="Nolan M."/>
            <person name="Lucas S."/>
            <person name="Hammon N."/>
            <person name="Deshpande S."/>
            <person name="Cheng J.F."/>
            <person name="Tapia R."/>
            <person name="Han C."/>
            <person name="Goodwin L."/>
            <person name="Pitluck S."/>
            <person name="Liolios K."/>
            <person name="Pagani I."/>
            <person name="Mavromatis K."/>
            <person name="Mikhailova N."/>
            <person name="Huntemann M."/>
            <person name="Chen A."/>
            <person name="Palaniappan K."/>
            <person name="Land M."/>
            <person name="Hauser L."/>
            <person name="Detter J.C."/>
            <person name="Brambilla E.M."/>
            <person name="Rohde M."/>
            <person name="Goker M."/>
            <person name="Woyke T."/>
            <person name="Bristow J."/>
            <person name="Eisen J.A."/>
            <person name="Markowitz V."/>
            <person name="Hugenholtz P."/>
            <person name="Kyrpides N.C."/>
            <person name="Klenk H.P."/>
            <person name="Ivanova N."/>
        </authorList>
    </citation>
    <scope>NUCLEOTIDE SEQUENCE [LARGE SCALE GENOMIC DNA]</scope>
    <source>
        <strain evidence="3">DSM 17128</strain>
    </source>
</reference>
<name>F8N7C6_9BACT</name>
<keyword evidence="3" id="KW-1185">Reference proteome</keyword>
<dbReference type="EMBL" id="GL945017">
    <property type="protein sequence ID" value="EGN56353.1"/>
    <property type="molecule type" value="Genomic_DNA"/>
</dbReference>
<dbReference type="HOGENOM" id="CLU_032211_0_0_10"/>
<gene>
    <name evidence="2" type="ORF">Premu_0896</name>
</gene>
<feature type="transmembrane region" description="Helical" evidence="1">
    <location>
        <begin position="221"/>
        <end position="242"/>
    </location>
</feature>
<keyword evidence="1" id="KW-1133">Transmembrane helix</keyword>
<dbReference type="Proteomes" id="UP000002772">
    <property type="component" value="Unassembled WGS sequence"/>
</dbReference>
<feature type="transmembrane region" description="Helical" evidence="1">
    <location>
        <begin position="422"/>
        <end position="441"/>
    </location>
</feature>
<evidence type="ECO:0000313" key="2">
    <source>
        <dbReference type="EMBL" id="EGN56353.1"/>
    </source>
</evidence>
<dbReference type="OrthoDB" id="996712at2"/>
<dbReference type="Pfam" id="PF19558">
    <property type="entry name" value="DUF6080"/>
    <property type="match status" value="1"/>
</dbReference>
<dbReference type="RefSeq" id="WP_007573429.1">
    <property type="nucleotide sequence ID" value="NZ_BPTS01000001.1"/>
</dbReference>
<dbReference type="STRING" id="688246.Premu_0896"/>
<feature type="transmembrane region" description="Helical" evidence="1">
    <location>
        <begin position="396"/>
        <end position="415"/>
    </location>
</feature>
<dbReference type="InterPro" id="IPR045726">
    <property type="entry name" value="DUF6080"/>
</dbReference>
<sequence length="477" mass="55734">MRNPFYIFKLKQEERWPALAALLYVVFWNVLVISKYADKFFALSDNYRKLFLKFQVSGFDPISYIVISQWDTGYNIYRHPLLAFFMFIPNQINQGLMTLTGTNWAVVIMALILTFCAFYSFVLLVRIFREIVGLRRLDAWLLGWLTFSFGYVIVGISVPDHFCLSMFILILTLYVAGRKLKAGHPFTKWQTILFFIVTAGISLNNGIKVFLANWFVNGRRFWRPAYLLTAVIIPSAVIWLGARAEWTHFEKPKYVARQEAKAKKNHAQRERILAAFRDTTSLRDSAAIQKAFSNMMKKRMIAKYHSDHQKPWNAHTGKPINKTEFGRWTDISTPRWTSMVENIFGEPIQLHDDHLLGDVLRNRPVIVTYHHAINYIVEAFVVGLFLLGIFCGRKSRFLWLALSFFSFDLVIHFLLGFGLNEVYIMSPHWLFILTIAMAYALKQWEDTRWRMPLQLSVTTLTLWLVLWNGRLYAGYLV</sequence>
<feature type="transmembrane region" description="Helical" evidence="1">
    <location>
        <begin position="192"/>
        <end position="215"/>
    </location>
</feature>
<evidence type="ECO:0000313" key="3">
    <source>
        <dbReference type="Proteomes" id="UP000002772"/>
    </source>
</evidence>